<protein>
    <submittedName>
        <fullName evidence="4">DUF1904 family protein</fullName>
    </submittedName>
</protein>
<dbReference type="GO" id="GO:0016853">
    <property type="term" value="F:isomerase activity"/>
    <property type="evidence" value="ECO:0007669"/>
    <property type="project" value="UniProtKB-KW"/>
</dbReference>
<dbReference type="Pfam" id="PF01361">
    <property type="entry name" value="Tautomerase"/>
    <property type="match status" value="1"/>
</dbReference>
<evidence type="ECO:0000256" key="1">
    <source>
        <dbReference type="ARBA" id="ARBA00006723"/>
    </source>
</evidence>
<evidence type="ECO:0000313" key="4">
    <source>
        <dbReference type="EMBL" id="TRB00770.1"/>
    </source>
</evidence>
<dbReference type="Proteomes" id="UP000317023">
    <property type="component" value="Unassembled WGS sequence"/>
</dbReference>
<keyword evidence="2" id="KW-0413">Isomerase</keyword>
<evidence type="ECO:0000313" key="5">
    <source>
        <dbReference type="Proteomes" id="UP000317023"/>
    </source>
</evidence>
<gene>
    <name evidence="4" type="ORF">EXN61_24825</name>
</gene>
<comment type="similarity">
    <text evidence="1">Belongs to the 4-oxalocrotonate tautomerase family.</text>
</comment>
<dbReference type="AlphaFoldDB" id="A0A546XJ36"/>
<comment type="caution">
    <text evidence="4">The sequence shown here is derived from an EMBL/GenBank/DDBJ whole genome shotgun (WGS) entry which is preliminary data.</text>
</comment>
<reference evidence="4 5" key="1">
    <citation type="journal article" date="2019" name="Appl. Microbiol. Biotechnol.">
        <title>Differential efficiency of wild type rhizogenic strains for rol gene transformation of plants.</title>
        <authorList>
            <person name="Desmet S."/>
            <person name="De Keyser E."/>
            <person name="Van Vaerenbergh J."/>
            <person name="Baeyen S."/>
            <person name="Van Huylenbroeck J."/>
            <person name="Geelen D."/>
            <person name="Dhooghe E."/>
        </authorList>
    </citation>
    <scope>NUCLEOTIDE SEQUENCE [LARGE SCALE GENOMIC DNA]</scope>
    <source>
        <strain evidence="4 5">MAFF210266</strain>
    </source>
</reference>
<accession>A0A546XJ36</accession>
<proteinExistence type="inferred from homology"/>
<dbReference type="EMBL" id="SGOE01000011">
    <property type="protein sequence ID" value="TRB00770.1"/>
    <property type="molecule type" value="Genomic_DNA"/>
</dbReference>
<sequence length="96" mass="10892">MSSPSGRSPTLIRLSVSEPVSLQDRRFKEKQMPVIRVDWLSGRSQEQKKEVASVFTRELARIAKCGPDDVQIVFMDVERKNWSVGGVFAEDPTLEK</sequence>
<evidence type="ECO:0000256" key="2">
    <source>
        <dbReference type="ARBA" id="ARBA00023235"/>
    </source>
</evidence>
<dbReference type="InterPro" id="IPR014347">
    <property type="entry name" value="Tautomerase/MIF_sf"/>
</dbReference>
<feature type="domain" description="4-oxalocrotonate tautomerase-like" evidence="3">
    <location>
        <begin position="33"/>
        <end position="88"/>
    </location>
</feature>
<dbReference type="PANTHER" id="PTHR35530:SF2">
    <property type="entry name" value="BSL4019 PROTEIN"/>
    <property type="match status" value="1"/>
</dbReference>
<dbReference type="PANTHER" id="PTHR35530">
    <property type="entry name" value="TAUTOMERASE-RELATED"/>
    <property type="match status" value="1"/>
</dbReference>
<dbReference type="RefSeq" id="WP_142859675.1">
    <property type="nucleotide sequence ID" value="NZ_SGOE01000011.1"/>
</dbReference>
<name>A0A546XJ36_AGRTU</name>
<dbReference type="SUPFAM" id="SSF55331">
    <property type="entry name" value="Tautomerase/MIF"/>
    <property type="match status" value="1"/>
</dbReference>
<dbReference type="InterPro" id="IPR004370">
    <property type="entry name" value="4-OT-like_dom"/>
</dbReference>
<organism evidence="4 5">
    <name type="scientific">Agrobacterium tumefaciens</name>
    <dbReference type="NCBI Taxonomy" id="358"/>
    <lineage>
        <taxon>Bacteria</taxon>
        <taxon>Pseudomonadati</taxon>
        <taxon>Pseudomonadota</taxon>
        <taxon>Alphaproteobacteria</taxon>
        <taxon>Hyphomicrobiales</taxon>
        <taxon>Rhizobiaceae</taxon>
        <taxon>Rhizobium/Agrobacterium group</taxon>
        <taxon>Agrobacterium</taxon>
        <taxon>Agrobacterium tumefaciens complex</taxon>
    </lineage>
</organism>
<dbReference type="Gene3D" id="3.30.429.10">
    <property type="entry name" value="Macrophage Migration Inhibitory Factor"/>
    <property type="match status" value="1"/>
</dbReference>
<evidence type="ECO:0000259" key="3">
    <source>
        <dbReference type="Pfam" id="PF01361"/>
    </source>
</evidence>